<organism evidence="1 2">
    <name type="scientific">Natrinema salsiterrestre</name>
    <dbReference type="NCBI Taxonomy" id="2950540"/>
    <lineage>
        <taxon>Archaea</taxon>
        <taxon>Methanobacteriati</taxon>
        <taxon>Methanobacteriota</taxon>
        <taxon>Stenosarchaea group</taxon>
        <taxon>Halobacteria</taxon>
        <taxon>Halobacteriales</taxon>
        <taxon>Natrialbaceae</taxon>
        <taxon>Natrinema</taxon>
    </lineage>
</organism>
<sequence>MTSPESRSDEGQTLSSRGYRITVDDGRDSFFAISLEDPDNEAAWIMSDTVRTLDDVR</sequence>
<dbReference type="EMBL" id="JAMQOT010000004">
    <property type="protein sequence ID" value="MDF9746469.1"/>
    <property type="molecule type" value="Genomic_DNA"/>
</dbReference>
<dbReference type="Proteomes" id="UP001154061">
    <property type="component" value="Unassembled WGS sequence"/>
</dbReference>
<keyword evidence="2" id="KW-1185">Reference proteome</keyword>
<protein>
    <submittedName>
        <fullName evidence="1">Uncharacterized protein</fullName>
    </submittedName>
</protein>
<comment type="caution">
    <text evidence="1">The sequence shown here is derived from an EMBL/GenBank/DDBJ whole genome shotgun (WGS) entry which is preliminary data.</text>
</comment>
<dbReference type="AlphaFoldDB" id="A0A9Q4L2L1"/>
<reference evidence="1" key="1">
    <citation type="submission" date="2022-06" db="EMBL/GenBank/DDBJ databases">
        <title>Natrinema sp. a new haloarchaeum isolate from saline soil.</title>
        <authorList>
            <person name="Strakova D."/>
            <person name="Galisteo C."/>
            <person name="Sanchez-Porro C."/>
            <person name="Ventosa A."/>
        </authorList>
    </citation>
    <scope>NUCLEOTIDE SEQUENCE</scope>
    <source>
        <strain evidence="1">S1CR25-10</strain>
    </source>
</reference>
<accession>A0A9Q4L2L1</accession>
<name>A0A9Q4L2L1_9EURY</name>
<dbReference type="RefSeq" id="WP_277522015.1">
    <property type="nucleotide sequence ID" value="NZ_JAMQOT010000004.1"/>
</dbReference>
<gene>
    <name evidence="1" type="ORF">NDI89_12840</name>
</gene>
<evidence type="ECO:0000313" key="2">
    <source>
        <dbReference type="Proteomes" id="UP001154061"/>
    </source>
</evidence>
<proteinExistence type="predicted"/>
<evidence type="ECO:0000313" key="1">
    <source>
        <dbReference type="EMBL" id="MDF9746469.1"/>
    </source>
</evidence>